<protein>
    <submittedName>
        <fullName evidence="2">Uncharacterized protein</fullName>
    </submittedName>
</protein>
<feature type="transmembrane region" description="Helical" evidence="1">
    <location>
        <begin position="63"/>
        <end position="83"/>
    </location>
</feature>
<dbReference type="AlphaFoldDB" id="A0A835EWF4"/>
<sequence length="110" mass="13093">MMSSPWNKLLRALLRFIVIRSNHDGGLVRTLGLVYLLLWWQKQEGERHEKKDGTQLSLQLQEYWLPFIGYLLHFLLSTIGKIFSIEESRSISSWQSKEESRNLAKYRDIR</sequence>
<dbReference type="EMBL" id="JACEFO010001696">
    <property type="protein sequence ID" value="KAF8720342.1"/>
    <property type="molecule type" value="Genomic_DNA"/>
</dbReference>
<name>A0A835EWF4_9POAL</name>
<accession>A0A835EWF4</accession>
<gene>
    <name evidence="2" type="ORF">HU200_023840</name>
</gene>
<evidence type="ECO:0000313" key="3">
    <source>
        <dbReference type="Proteomes" id="UP000636709"/>
    </source>
</evidence>
<comment type="caution">
    <text evidence="2">The sequence shown here is derived from an EMBL/GenBank/DDBJ whole genome shotgun (WGS) entry which is preliminary data.</text>
</comment>
<keyword evidence="1" id="KW-1133">Transmembrane helix</keyword>
<keyword evidence="1" id="KW-0472">Membrane</keyword>
<evidence type="ECO:0000256" key="1">
    <source>
        <dbReference type="SAM" id="Phobius"/>
    </source>
</evidence>
<dbReference type="Proteomes" id="UP000636709">
    <property type="component" value="Unassembled WGS sequence"/>
</dbReference>
<keyword evidence="3" id="KW-1185">Reference proteome</keyword>
<organism evidence="2 3">
    <name type="scientific">Digitaria exilis</name>
    <dbReference type="NCBI Taxonomy" id="1010633"/>
    <lineage>
        <taxon>Eukaryota</taxon>
        <taxon>Viridiplantae</taxon>
        <taxon>Streptophyta</taxon>
        <taxon>Embryophyta</taxon>
        <taxon>Tracheophyta</taxon>
        <taxon>Spermatophyta</taxon>
        <taxon>Magnoliopsida</taxon>
        <taxon>Liliopsida</taxon>
        <taxon>Poales</taxon>
        <taxon>Poaceae</taxon>
        <taxon>PACMAD clade</taxon>
        <taxon>Panicoideae</taxon>
        <taxon>Panicodae</taxon>
        <taxon>Paniceae</taxon>
        <taxon>Anthephorinae</taxon>
        <taxon>Digitaria</taxon>
    </lineage>
</organism>
<reference evidence="2" key="1">
    <citation type="submission" date="2020-07" db="EMBL/GenBank/DDBJ databases">
        <title>Genome sequence and genetic diversity analysis of an under-domesticated orphan crop, white fonio (Digitaria exilis).</title>
        <authorList>
            <person name="Bennetzen J.L."/>
            <person name="Chen S."/>
            <person name="Ma X."/>
            <person name="Wang X."/>
            <person name="Yssel A.E.J."/>
            <person name="Chaluvadi S.R."/>
            <person name="Johnson M."/>
            <person name="Gangashetty P."/>
            <person name="Hamidou F."/>
            <person name="Sanogo M.D."/>
            <person name="Zwaenepoel A."/>
            <person name="Wallace J."/>
            <person name="Van De Peer Y."/>
            <person name="Van Deynze A."/>
        </authorList>
    </citation>
    <scope>NUCLEOTIDE SEQUENCE</scope>
    <source>
        <tissue evidence="2">Leaves</tissue>
    </source>
</reference>
<evidence type="ECO:0000313" key="2">
    <source>
        <dbReference type="EMBL" id="KAF8720342.1"/>
    </source>
</evidence>
<proteinExistence type="predicted"/>
<keyword evidence="1" id="KW-0812">Transmembrane</keyword>